<name>F8NE52_SERL9</name>
<dbReference type="AlphaFoldDB" id="F8NE52"/>
<proteinExistence type="predicted"/>
<organism>
    <name type="scientific">Serpula lacrymans var. lacrymans (strain S7.9)</name>
    <name type="common">Dry rot fungus</name>
    <dbReference type="NCBI Taxonomy" id="578457"/>
    <lineage>
        <taxon>Eukaryota</taxon>
        <taxon>Fungi</taxon>
        <taxon>Dikarya</taxon>
        <taxon>Basidiomycota</taxon>
        <taxon>Agaricomycotina</taxon>
        <taxon>Agaricomycetes</taxon>
        <taxon>Agaricomycetidae</taxon>
        <taxon>Boletales</taxon>
        <taxon>Coniophorineae</taxon>
        <taxon>Serpulaceae</taxon>
        <taxon>Serpula</taxon>
    </lineage>
</organism>
<gene>
    <name evidence="1" type="ORF">SERLADRAFT_431913</name>
</gene>
<sequence>MLLGTDWINDKIMDMMMEELTYYILDTSESSPSIIGSTSFARAINATDAYERYTILLFLLSSVH</sequence>
<dbReference type="HOGENOM" id="CLU_2869006_0_0_1"/>
<evidence type="ECO:0000313" key="1">
    <source>
        <dbReference type="EMBL" id="EGO30381.1"/>
    </source>
</evidence>
<reference evidence="1" key="1">
    <citation type="submission" date="2011-04" db="EMBL/GenBank/DDBJ databases">
        <title>Evolution of plant cell wall degrading machinery underlies the functional diversity of forest fungi.</title>
        <authorList>
            <consortium name="US DOE Joint Genome Institute (JGI-PGF)"/>
            <person name="Eastwood D.C."/>
            <person name="Floudas D."/>
            <person name="Binder M."/>
            <person name="Majcherczyk A."/>
            <person name="Schneider P."/>
            <person name="Aerts A."/>
            <person name="Asiegbu F.O."/>
            <person name="Baker S.E."/>
            <person name="Barry K."/>
            <person name="Bendiksby M."/>
            <person name="Blumentritt M."/>
            <person name="Coutinho P.M."/>
            <person name="Cullen D."/>
            <person name="Cullen D."/>
            <person name="Gathman A."/>
            <person name="Goodell B."/>
            <person name="Henrissat B."/>
            <person name="Ihrmark K."/>
            <person name="Kauserud H."/>
            <person name="Kohler A."/>
            <person name="LaButti K."/>
            <person name="Lapidus A."/>
            <person name="Lavin J.L."/>
            <person name="Lee Y.-H."/>
            <person name="Lindquist E."/>
            <person name="Lilly W."/>
            <person name="Lucas S."/>
            <person name="Morin E."/>
            <person name="Murat C."/>
            <person name="Oguiza J.A."/>
            <person name="Park J."/>
            <person name="Pisabarro A.G."/>
            <person name="Riley R."/>
            <person name="Rosling A."/>
            <person name="Salamov A."/>
            <person name="Schmidt O."/>
            <person name="Schmutz J."/>
            <person name="Skrede I."/>
            <person name="Stenlid J."/>
            <person name="Wiebenga A."/>
            <person name="Xie X."/>
            <person name="Kues U."/>
            <person name="Hibbett D.S."/>
            <person name="Hoffmeister D."/>
            <person name="Hogberg N."/>
            <person name="Martin F."/>
            <person name="Grigoriev I.V."/>
            <person name="Watkinson S.C."/>
        </authorList>
    </citation>
    <scope>NUCLEOTIDE SEQUENCE</scope>
    <source>
        <strain evidence="1">S7.9</strain>
    </source>
</reference>
<dbReference type="GeneID" id="18813856"/>
<accession>F8NE52</accession>
<dbReference type="KEGG" id="sla:SERLADRAFT_431913"/>
<dbReference type="RefSeq" id="XP_007312265.1">
    <property type="nucleotide sequence ID" value="XM_007312203.1"/>
</dbReference>
<dbReference type="EMBL" id="GL945428">
    <property type="protein sequence ID" value="EGO30381.1"/>
    <property type="molecule type" value="Genomic_DNA"/>
</dbReference>
<protein>
    <submittedName>
        <fullName evidence="1">Uncharacterized protein</fullName>
    </submittedName>
</protein>
<dbReference type="Proteomes" id="UP000008064">
    <property type="component" value="Unassembled WGS sequence"/>
</dbReference>